<keyword evidence="1" id="KW-0812">Transmembrane</keyword>
<dbReference type="PANTHER" id="PTHR46254:SF3">
    <property type="entry name" value="SECRETED PROTEIN"/>
    <property type="match status" value="1"/>
</dbReference>
<keyword evidence="3" id="KW-1185">Reference proteome</keyword>
<dbReference type="PRINTS" id="PR02045">
    <property type="entry name" value="F138DOMAIN"/>
</dbReference>
<reference evidence="2 3" key="1">
    <citation type="submission" date="2012-03" db="EMBL/GenBank/DDBJ databases">
        <title>Whole Genome Assembly of Papio anubis.</title>
        <authorList>
            <person name="Liu Y.L."/>
            <person name="Abraham K.A."/>
            <person name="Akbar H.A."/>
            <person name="Ali S.A."/>
            <person name="Anosike U.A."/>
            <person name="Aqrawi P.A."/>
            <person name="Arias F.A."/>
            <person name="Attaway T.A."/>
            <person name="Awwad R.A."/>
            <person name="Babu C.B."/>
            <person name="Bandaranaike D.B."/>
            <person name="Battles P.B."/>
            <person name="Bell A.B."/>
            <person name="Beltran B.B."/>
            <person name="Berhane-Mersha D.B."/>
            <person name="Bess C.B."/>
            <person name="Bickham C.B."/>
            <person name="Bolden T.B."/>
            <person name="Carter K.C."/>
            <person name="Chau D.C."/>
            <person name="Chavez A.C."/>
            <person name="Clerc-Blankenburg K.C."/>
            <person name="Coyle M.C."/>
            <person name="Dao M.D."/>
            <person name="Davila M.L.D."/>
            <person name="Davy-Carroll L.D."/>
            <person name="Denson S.D."/>
            <person name="Dinh H.D."/>
            <person name="Fernandez S.F."/>
            <person name="Fernando P.F."/>
            <person name="Forbes L.F."/>
            <person name="Francis C.F."/>
            <person name="Francisco L.F."/>
            <person name="Fu Q.F."/>
            <person name="Garcia-Iii R.G."/>
            <person name="Garrett T.G."/>
            <person name="Gross S.G."/>
            <person name="Gubbala S.G."/>
            <person name="Hirani K.H."/>
            <person name="Hogues M.H."/>
            <person name="Hollins B.H."/>
            <person name="Jackson L.J."/>
            <person name="Javaid M.J."/>
            <person name="Jhangiani S.J."/>
            <person name="Johnson A.J."/>
            <person name="Johnson B.J."/>
            <person name="Jones J.J."/>
            <person name="Joshi V.J."/>
            <person name="Kalu J.K."/>
            <person name="Khan N.K."/>
            <person name="Korchina V.K."/>
            <person name="Kovar C.K."/>
            <person name="Lago L.L."/>
            <person name="Lara F.L."/>
            <person name="Le T.-K.L."/>
            <person name="Lee S.L."/>
            <person name="Legall-Iii F.L."/>
            <person name="Lemon S.L."/>
            <person name="Liu J.L."/>
            <person name="Liu Y.-S.L."/>
            <person name="Liyanage D.L."/>
            <person name="Lopez J.L."/>
            <person name="Lorensuhewa L.L."/>
            <person name="Mata R.M."/>
            <person name="Mathew T.M."/>
            <person name="Mercado C.M."/>
            <person name="Mercado I.M."/>
            <person name="Morales K.M."/>
            <person name="Morgan M.M."/>
            <person name="Munidasa M.M."/>
            <person name="Ngo D.N."/>
            <person name="Nguyen L.N."/>
            <person name="Nguyen T.N."/>
            <person name="Nguyen N.N."/>
            <person name="Obregon M.O."/>
            <person name="Okwuonu G.O."/>
            <person name="Ongeri F.O."/>
            <person name="Onwere C.O."/>
            <person name="Osifeso I.O."/>
            <person name="Parra A.P."/>
            <person name="Patil S.P."/>
            <person name="Perez A.P."/>
            <person name="Perez Y.P."/>
            <person name="Pham C.P."/>
            <person name="Pu L.-L.P."/>
            <person name="Puazo M.P."/>
            <person name="Quiroz J.Q."/>
            <person name="Rouhana J.R."/>
            <person name="Ruiz M.R."/>
            <person name="Ruiz S.-J.R."/>
            <person name="Saada N.S."/>
            <person name="Santibanez J.S."/>
            <person name="Scheel M.S."/>
            <person name="Schneider B.S."/>
            <person name="Simmons D.S."/>
            <person name="Sisson I.S."/>
            <person name="Tang L.-Y.T."/>
            <person name="Thornton R.T."/>
            <person name="Tisius J.T."/>
            <person name="Toledanes G.T."/>
            <person name="Trejos Z.T."/>
            <person name="Usmani K.U."/>
            <person name="Varghese R.V."/>
            <person name="Vattathil S.V."/>
            <person name="Vee V.V."/>
            <person name="Walker D.W."/>
            <person name="Weissenberger G.W."/>
            <person name="White C.W."/>
            <person name="Williams A.W."/>
            <person name="Woodworth J.W."/>
            <person name="Wright R.W."/>
            <person name="Zhu Y.Z."/>
            <person name="Han Y.H."/>
            <person name="Newsham I.N."/>
            <person name="Nazareth L.N."/>
            <person name="Worley K.W."/>
            <person name="Muzny D.M."/>
            <person name="Rogers J.R."/>
            <person name="Gibbs R.G."/>
        </authorList>
    </citation>
    <scope>NUCLEOTIDE SEQUENCE [LARGE SCALE GENOMIC DNA]</scope>
</reference>
<dbReference type="Ensembl" id="ENSPANT00000071798.1">
    <property type="protein sequence ID" value="ENSPANP00000052922.1"/>
    <property type="gene ID" value="ENSPANG00000037059.1"/>
</dbReference>
<keyword evidence="1" id="KW-1133">Transmembrane helix</keyword>
<dbReference type="PANTHER" id="PTHR46254">
    <property type="entry name" value="PROTEIN GVQW1-RELATED"/>
    <property type="match status" value="1"/>
</dbReference>
<evidence type="ECO:0000313" key="2">
    <source>
        <dbReference type="Ensembl" id="ENSPANP00000052922.1"/>
    </source>
</evidence>
<organism evidence="2 3">
    <name type="scientific">Papio anubis</name>
    <name type="common">Olive baboon</name>
    <dbReference type="NCBI Taxonomy" id="9555"/>
    <lineage>
        <taxon>Eukaryota</taxon>
        <taxon>Metazoa</taxon>
        <taxon>Chordata</taxon>
        <taxon>Craniata</taxon>
        <taxon>Vertebrata</taxon>
        <taxon>Euteleostomi</taxon>
        <taxon>Mammalia</taxon>
        <taxon>Eutheria</taxon>
        <taxon>Euarchontoglires</taxon>
        <taxon>Primates</taxon>
        <taxon>Haplorrhini</taxon>
        <taxon>Catarrhini</taxon>
        <taxon>Cercopithecidae</taxon>
        <taxon>Cercopithecinae</taxon>
        <taxon>Papio</taxon>
    </lineage>
</organism>
<feature type="transmembrane region" description="Helical" evidence="1">
    <location>
        <begin position="126"/>
        <end position="159"/>
    </location>
</feature>
<dbReference type="AlphaFoldDB" id="A0A8I5NQE2"/>
<evidence type="ECO:0000256" key="1">
    <source>
        <dbReference type="SAM" id="Phobius"/>
    </source>
</evidence>
<proteinExistence type="predicted"/>
<keyword evidence="1" id="KW-0472">Membrane</keyword>
<reference evidence="2" key="2">
    <citation type="submission" date="2025-08" db="UniProtKB">
        <authorList>
            <consortium name="Ensembl"/>
        </authorList>
    </citation>
    <scope>IDENTIFICATION</scope>
</reference>
<reference evidence="2" key="3">
    <citation type="submission" date="2025-09" db="UniProtKB">
        <authorList>
            <consortium name="Ensembl"/>
        </authorList>
    </citation>
    <scope>IDENTIFICATION</scope>
</reference>
<dbReference type="Proteomes" id="UP000028761">
    <property type="component" value="Chromosome 7"/>
</dbReference>
<name>A0A8I5NQE2_PAPAN</name>
<accession>A0A8I5NQE2</accession>
<evidence type="ECO:0000313" key="3">
    <source>
        <dbReference type="Proteomes" id="UP000028761"/>
    </source>
</evidence>
<dbReference type="GeneTree" id="ENSGT00940000164709"/>
<sequence length="168" mass="18789">FSVLPFTLLTRRSDSRHLCLTLFCLFVLRQSHSVAQAGVQWHDLGLLQSPPPGFKQSFHLSFPNSWDYKHVPPCPDNFFVYLVETGFHHVGQAGLELLTSSDPPVSASQSAGITDMSHHTPSGLGLLIIAIVCWFSASLIFTFIFIISFLMLSLSLFCWEFFSSYSEA</sequence>
<protein>
    <submittedName>
        <fullName evidence="2">Uncharacterized protein</fullName>
    </submittedName>
</protein>